<name>A0A0V1BV60_TRISP</name>
<evidence type="ECO:0000313" key="2">
    <source>
        <dbReference type="Proteomes" id="UP000054776"/>
    </source>
</evidence>
<dbReference type="Proteomes" id="UP000054776">
    <property type="component" value="Unassembled WGS sequence"/>
</dbReference>
<accession>A0A0V1BV60</accession>
<dbReference type="AlphaFoldDB" id="A0A0V1BV60"/>
<organism evidence="1 2">
    <name type="scientific">Trichinella spiralis</name>
    <name type="common">Trichina worm</name>
    <dbReference type="NCBI Taxonomy" id="6334"/>
    <lineage>
        <taxon>Eukaryota</taxon>
        <taxon>Metazoa</taxon>
        <taxon>Ecdysozoa</taxon>
        <taxon>Nematoda</taxon>
        <taxon>Enoplea</taxon>
        <taxon>Dorylaimia</taxon>
        <taxon>Trichinellida</taxon>
        <taxon>Trichinellidae</taxon>
        <taxon>Trichinella</taxon>
    </lineage>
</organism>
<reference evidence="1 2" key="1">
    <citation type="submission" date="2015-01" db="EMBL/GenBank/DDBJ databases">
        <title>Evolution of Trichinella species and genotypes.</title>
        <authorList>
            <person name="Korhonen P.K."/>
            <person name="Edoardo P."/>
            <person name="Giuseppe L.R."/>
            <person name="Gasser R.B."/>
        </authorList>
    </citation>
    <scope>NUCLEOTIDE SEQUENCE [LARGE SCALE GENOMIC DNA]</scope>
    <source>
        <strain evidence="1">ISS3</strain>
    </source>
</reference>
<gene>
    <name evidence="1" type="ORF">T01_542</name>
</gene>
<dbReference type="EMBL" id="JYDH01000012">
    <property type="protein sequence ID" value="KRY40588.1"/>
    <property type="molecule type" value="Genomic_DNA"/>
</dbReference>
<keyword evidence="2" id="KW-1185">Reference proteome</keyword>
<protein>
    <submittedName>
        <fullName evidence="1">Uncharacterized protein</fullName>
    </submittedName>
</protein>
<proteinExistence type="predicted"/>
<comment type="caution">
    <text evidence="1">The sequence shown here is derived from an EMBL/GenBank/DDBJ whole genome shotgun (WGS) entry which is preliminary data.</text>
</comment>
<dbReference type="InParanoid" id="A0A0V1BV60"/>
<evidence type="ECO:0000313" key="1">
    <source>
        <dbReference type="EMBL" id="KRY40588.1"/>
    </source>
</evidence>
<sequence>MASEGTRNLCHVQKPVVAARPGKDFPWCAVPNLGSTRSQRHETIAGCSAQSHSKNLRSCPQPPDSHIAGSGKYSYYTQAVPRISFEEAAVTDEDLSSVYGSTRPSERDTECDCCIILESLGYRCIVYHFTGETLIWIVFGCL</sequence>